<feature type="chain" id="PRO_5045516275" evidence="1">
    <location>
        <begin position="18"/>
        <end position="299"/>
    </location>
</feature>
<evidence type="ECO:0000313" key="3">
    <source>
        <dbReference type="Proteomes" id="UP001465668"/>
    </source>
</evidence>
<accession>A0ABR2XVD9</accession>
<protein>
    <submittedName>
        <fullName evidence="2">Lysine-specific metallo-endopeptidase domain-containing protein</fullName>
    </submittedName>
</protein>
<organism evidence="2 3">
    <name type="scientific">Seiridium cardinale</name>
    <dbReference type="NCBI Taxonomy" id="138064"/>
    <lineage>
        <taxon>Eukaryota</taxon>
        <taxon>Fungi</taxon>
        <taxon>Dikarya</taxon>
        <taxon>Ascomycota</taxon>
        <taxon>Pezizomycotina</taxon>
        <taxon>Sordariomycetes</taxon>
        <taxon>Xylariomycetidae</taxon>
        <taxon>Amphisphaeriales</taxon>
        <taxon>Sporocadaceae</taxon>
        <taxon>Seiridium</taxon>
    </lineage>
</organism>
<proteinExistence type="predicted"/>
<feature type="signal peptide" evidence="1">
    <location>
        <begin position="1"/>
        <end position="17"/>
    </location>
</feature>
<gene>
    <name evidence="2" type="ORF">SCAR479_05462</name>
</gene>
<dbReference type="EMBL" id="JARVKM010000019">
    <property type="protein sequence ID" value="KAK9777779.1"/>
    <property type="molecule type" value="Genomic_DNA"/>
</dbReference>
<keyword evidence="1" id="KW-0732">Signal</keyword>
<evidence type="ECO:0000313" key="2">
    <source>
        <dbReference type="EMBL" id="KAK9777779.1"/>
    </source>
</evidence>
<dbReference type="SUPFAM" id="SSF55486">
    <property type="entry name" value="Metalloproteases ('zincins'), catalytic domain"/>
    <property type="match status" value="1"/>
</dbReference>
<sequence>MHLHTLVIPALASLGLSESLQSRGWNFPDSSCEQNKQDIIKTEIGHAKDLSDLTVSNLEDGGYYETFFAKSLRDDPKFSVKADNVFQKISQMLDDSQHGFDFKITCDDTTSMCKDKYLAHMNDKKKTMNFCDRFFDTKVGILPTQDRLDKCDSIDLRAAQFSRSAIIVHECSHTSFAMDPEDRTVDYAYGFNSNYLLPLGKFDRSCAPYKKAGKIMCPDPKDKTKEGICDAELSAKNADAYSFIAAGVGYSKLCSRDIPLPAAPSSKLRRLDPYTGGIIQKRACNLGNDSIPFDDGPDE</sequence>
<dbReference type="InterPro" id="IPR024079">
    <property type="entry name" value="MetalloPept_cat_dom_sf"/>
</dbReference>
<name>A0ABR2XVD9_9PEZI</name>
<reference evidence="2 3" key="1">
    <citation type="submission" date="2024-02" db="EMBL/GenBank/DDBJ databases">
        <title>First draft genome assembly of two strains of Seiridium cardinale.</title>
        <authorList>
            <person name="Emiliani G."/>
            <person name="Scali E."/>
        </authorList>
    </citation>
    <scope>NUCLEOTIDE SEQUENCE [LARGE SCALE GENOMIC DNA]</scope>
    <source>
        <strain evidence="2 3">BM-138-000479</strain>
    </source>
</reference>
<keyword evidence="3" id="KW-1185">Reference proteome</keyword>
<evidence type="ECO:0000256" key="1">
    <source>
        <dbReference type="SAM" id="SignalP"/>
    </source>
</evidence>
<dbReference type="Proteomes" id="UP001465668">
    <property type="component" value="Unassembled WGS sequence"/>
</dbReference>
<comment type="caution">
    <text evidence="2">The sequence shown here is derived from an EMBL/GenBank/DDBJ whole genome shotgun (WGS) entry which is preliminary data.</text>
</comment>
<dbReference type="Gene3D" id="3.40.390.10">
    <property type="entry name" value="Collagenase (Catalytic Domain)"/>
    <property type="match status" value="1"/>
</dbReference>